<evidence type="ECO:0000259" key="2">
    <source>
        <dbReference type="PROSITE" id="PS50943"/>
    </source>
</evidence>
<evidence type="ECO:0000313" key="3">
    <source>
        <dbReference type="EMBL" id="SEA51976.1"/>
    </source>
</evidence>
<accession>A0A1H4BUZ0</accession>
<dbReference type="OrthoDB" id="3831186at2"/>
<evidence type="ECO:0000313" key="4">
    <source>
        <dbReference type="Proteomes" id="UP000198850"/>
    </source>
</evidence>
<dbReference type="PANTHER" id="PTHR46558">
    <property type="entry name" value="TRACRIPTIONAL REGULATORY PROTEIN-RELATED-RELATED"/>
    <property type="match status" value="1"/>
</dbReference>
<gene>
    <name evidence="3" type="ORF">SAMN05443550_103479</name>
</gene>
<name>A0A1H4BUZ0_9SPHI</name>
<dbReference type="Proteomes" id="UP000198850">
    <property type="component" value="Unassembled WGS sequence"/>
</dbReference>
<sequence>MSILSENLRYLRAQKKCSQQHVANGLIISRGRYAKYEDGKSEPPLDILKLISIYFKVSIDFLISADLRNVPEGDRELVYCYPGRISNIT</sequence>
<dbReference type="STRING" id="425514.SAMN05443550_103479"/>
<proteinExistence type="predicted"/>
<dbReference type="InterPro" id="IPR001387">
    <property type="entry name" value="Cro/C1-type_HTH"/>
</dbReference>
<dbReference type="SUPFAM" id="SSF47413">
    <property type="entry name" value="lambda repressor-like DNA-binding domains"/>
    <property type="match status" value="1"/>
</dbReference>
<keyword evidence="1" id="KW-0238">DNA-binding</keyword>
<dbReference type="PANTHER" id="PTHR46558:SF11">
    <property type="entry name" value="HTH-TYPE TRANSCRIPTIONAL REGULATOR XRE"/>
    <property type="match status" value="1"/>
</dbReference>
<dbReference type="InterPro" id="IPR010982">
    <property type="entry name" value="Lambda_DNA-bd_dom_sf"/>
</dbReference>
<dbReference type="GO" id="GO:0003677">
    <property type="term" value="F:DNA binding"/>
    <property type="evidence" value="ECO:0007669"/>
    <property type="project" value="UniProtKB-KW"/>
</dbReference>
<keyword evidence="4" id="KW-1185">Reference proteome</keyword>
<dbReference type="Gene3D" id="1.10.260.40">
    <property type="entry name" value="lambda repressor-like DNA-binding domains"/>
    <property type="match status" value="1"/>
</dbReference>
<protein>
    <submittedName>
        <fullName evidence="3">Helix-turn-helix</fullName>
    </submittedName>
</protein>
<feature type="domain" description="HTH cro/C1-type" evidence="2">
    <location>
        <begin position="8"/>
        <end position="62"/>
    </location>
</feature>
<organism evidence="3 4">
    <name type="scientific">Pedobacter hartonius</name>
    <dbReference type="NCBI Taxonomy" id="425514"/>
    <lineage>
        <taxon>Bacteria</taxon>
        <taxon>Pseudomonadati</taxon>
        <taxon>Bacteroidota</taxon>
        <taxon>Sphingobacteriia</taxon>
        <taxon>Sphingobacteriales</taxon>
        <taxon>Sphingobacteriaceae</taxon>
        <taxon>Pedobacter</taxon>
    </lineage>
</organism>
<evidence type="ECO:0000256" key="1">
    <source>
        <dbReference type="ARBA" id="ARBA00023125"/>
    </source>
</evidence>
<reference evidence="3 4" key="1">
    <citation type="submission" date="2016-10" db="EMBL/GenBank/DDBJ databases">
        <authorList>
            <person name="de Groot N.N."/>
        </authorList>
    </citation>
    <scope>NUCLEOTIDE SEQUENCE [LARGE SCALE GENOMIC DNA]</scope>
    <source>
        <strain evidence="3 4">DSM 19033</strain>
    </source>
</reference>
<dbReference type="Pfam" id="PF01381">
    <property type="entry name" value="HTH_3"/>
    <property type="match status" value="1"/>
</dbReference>
<dbReference type="EMBL" id="FNRA01000003">
    <property type="protein sequence ID" value="SEA51976.1"/>
    <property type="molecule type" value="Genomic_DNA"/>
</dbReference>
<dbReference type="RefSeq" id="WP_090556080.1">
    <property type="nucleotide sequence ID" value="NZ_FNRA01000003.1"/>
</dbReference>
<dbReference type="SMART" id="SM00530">
    <property type="entry name" value="HTH_XRE"/>
    <property type="match status" value="1"/>
</dbReference>
<dbReference type="PROSITE" id="PS50943">
    <property type="entry name" value="HTH_CROC1"/>
    <property type="match status" value="1"/>
</dbReference>
<dbReference type="CDD" id="cd00093">
    <property type="entry name" value="HTH_XRE"/>
    <property type="match status" value="1"/>
</dbReference>
<dbReference type="AlphaFoldDB" id="A0A1H4BUZ0"/>